<keyword evidence="1 2" id="KW-0378">Hydrolase</keyword>
<dbReference type="PROSITE" id="PS00893">
    <property type="entry name" value="NUDIX_BOX"/>
    <property type="match status" value="1"/>
</dbReference>
<dbReference type="EMBL" id="LDQV01000012">
    <property type="protein sequence ID" value="KTR27746.1"/>
    <property type="molecule type" value="Genomic_DNA"/>
</dbReference>
<evidence type="ECO:0000313" key="4">
    <source>
        <dbReference type="EMBL" id="KSU47983.1"/>
    </source>
</evidence>
<dbReference type="PANTHER" id="PTHR21340">
    <property type="entry name" value="DIADENOSINE 5,5-P1,P4-TETRAPHOSPHATE PYROPHOSPHOHYDROLASE MUTT"/>
    <property type="match status" value="1"/>
</dbReference>
<gene>
    <name evidence="4" type="ORF">AS033_15125</name>
    <name evidence="5" type="ORF">RSA11_03515</name>
</gene>
<dbReference type="Gene3D" id="3.90.79.10">
    <property type="entry name" value="Nucleoside Triphosphate Pyrophosphohydrolase"/>
    <property type="match status" value="1"/>
</dbReference>
<dbReference type="InterPro" id="IPR051325">
    <property type="entry name" value="Nudix_hydrolase_domain"/>
</dbReference>
<reference evidence="4 6" key="1">
    <citation type="journal article" date="2015" name="Int. J. Syst. Evol. Microbiol.">
        <title>Exiguobacterium enclense sp. nov., isolated from sediment.</title>
        <authorList>
            <person name="Dastager S.G."/>
            <person name="Mawlankar R."/>
            <person name="Sonalkar V.V."/>
            <person name="Thorat M.N."/>
            <person name="Mual P."/>
            <person name="Verma A."/>
            <person name="Krishnamurthi S."/>
            <person name="Tang S.K."/>
            <person name="Li W.J."/>
        </authorList>
    </citation>
    <scope>NUCLEOTIDE SEQUENCE [LARGE SCALE GENOMIC DNA]</scope>
    <source>
        <strain evidence="4 6">NIO-1109</strain>
    </source>
</reference>
<dbReference type="GO" id="GO:0006167">
    <property type="term" value="P:AMP biosynthetic process"/>
    <property type="evidence" value="ECO:0007669"/>
    <property type="project" value="TreeGrafter"/>
</dbReference>
<comment type="caution">
    <text evidence="4">The sequence shown here is derived from an EMBL/GenBank/DDBJ whole genome shotgun (WGS) entry which is preliminary data.</text>
</comment>
<dbReference type="Proteomes" id="UP000053797">
    <property type="component" value="Unassembled WGS sequence"/>
</dbReference>
<dbReference type="Proteomes" id="UP000072605">
    <property type="component" value="Unassembled WGS sequence"/>
</dbReference>
<dbReference type="GO" id="GO:0006754">
    <property type="term" value="P:ATP biosynthetic process"/>
    <property type="evidence" value="ECO:0007669"/>
    <property type="project" value="TreeGrafter"/>
</dbReference>
<organism evidence="4 6">
    <name type="scientific">Exiguobacterium indicum</name>
    <dbReference type="NCBI Taxonomy" id="296995"/>
    <lineage>
        <taxon>Bacteria</taxon>
        <taxon>Bacillati</taxon>
        <taxon>Bacillota</taxon>
        <taxon>Bacilli</taxon>
        <taxon>Bacillales</taxon>
        <taxon>Bacillales Family XII. Incertae Sedis</taxon>
        <taxon>Exiguobacterium</taxon>
    </lineage>
</organism>
<evidence type="ECO:0000256" key="2">
    <source>
        <dbReference type="RuleBase" id="RU003476"/>
    </source>
</evidence>
<dbReference type="GO" id="GO:0004081">
    <property type="term" value="F:bis(5'-nucleosyl)-tetraphosphatase (asymmetrical) activity"/>
    <property type="evidence" value="ECO:0007669"/>
    <property type="project" value="TreeGrafter"/>
</dbReference>
<feature type="domain" description="Nudix hydrolase" evidence="3">
    <location>
        <begin position="6"/>
        <end position="145"/>
    </location>
</feature>
<dbReference type="OrthoDB" id="2661124at2"/>
<dbReference type="AlphaFoldDB" id="A0A0V8GCW2"/>
<dbReference type="InterPro" id="IPR015797">
    <property type="entry name" value="NUDIX_hydrolase-like_dom_sf"/>
</dbReference>
<reference evidence="5 7" key="2">
    <citation type="journal article" date="2016" name="Front. Microbiol.">
        <title>Genomic Resource of Rice Seed Associated Bacteria.</title>
        <authorList>
            <person name="Midha S."/>
            <person name="Bansal K."/>
            <person name="Sharma S."/>
            <person name="Kumar N."/>
            <person name="Patil P.P."/>
            <person name="Chaudhry V."/>
            <person name="Patil P.B."/>
        </authorList>
    </citation>
    <scope>NUCLEOTIDE SEQUENCE [LARGE SCALE GENOMIC DNA]</scope>
    <source>
        <strain evidence="5 7">RSA11</strain>
    </source>
</reference>
<evidence type="ECO:0000313" key="5">
    <source>
        <dbReference type="EMBL" id="KTR27746.1"/>
    </source>
</evidence>
<dbReference type="PROSITE" id="PS51462">
    <property type="entry name" value="NUDIX"/>
    <property type="match status" value="1"/>
</dbReference>
<dbReference type="PRINTS" id="PR00502">
    <property type="entry name" value="NUDIXFAMILY"/>
</dbReference>
<accession>A0A0V8GCW2</accession>
<sequence>MKMKFRRREKVAIYITREKPNGWELLVFHPQSAPESDWQIPAGTIEDAEIAKEAAVRETLEESGLSLASVQYIGEEEMRYPERMRVHYTYFYHAHIECQENRWTHCVAGDGQDCGDFFDFAWLPLDRITQLERRHHIFLDRLIHRLERTRPYDCRKHG</sequence>
<dbReference type="EMBL" id="LNQL01000006">
    <property type="protein sequence ID" value="KSU47983.1"/>
    <property type="molecule type" value="Genomic_DNA"/>
</dbReference>
<protein>
    <submittedName>
        <fullName evidence="4">NUDIX hydrolase</fullName>
    </submittedName>
</protein>
<comment type="similarity">
    <text evidence="2">Belongs to the Nudix hydrolase family.</text>
</comment>
<proteinExistence type="inferred from homology"/>
<dbReference type="PANTHER" id="PTHR21340:SF0">
    <property type="entry name" value="BIS(5'-NUCLEOSYL)-TETRAPHOSPHATASE [ASYMMETRICAL]"/>
    <property type="match status" value="1"/>
</dbReference>
<evidence type="ECO:0000256" key="1">
    <source>
        <dbReference type="ARBA" id="ARBA00022801"/>
    </source>
</evidence>
<name>A0A0V8GCW2_9BACL</name>
<evidence type="ECO:0000313" key="6">
    <source>
        <dbReference type="Proteomes" id="UP000053797"/>
    </source>
</evidence>
<dbReference type="SUPFAM" id="SSF55811">
    <property type="entry name" value="Nudix"/>
    <property type="match status" value="1"/>
</dbReference>
<dbReference type="InterPro" id="IPR000086">
    <property type="entry name" value="NUDIX_hydrolase_dom"/>
</dbReference>
<evidence type="ECO:0000313" key="7">
    <source>
        <dbReference type="Proteomes" id="UP000072605"/>
    </source>
</evidence>
<dbReference type="InterPro" id="IPR020084">
    <property type="entry name" value="NUDIX_hydrolase_CS"/>
</dbReference>
<dbReference type="Pfam" id="PF00293">
    <property type="entry name" value="NUDIX"/>
    <property type="match status" value="1"/>
</dbReference>
<evidence type="ECO:0000259" key="3">
    <source>
        <dbReference type="PROSITE" id="PS51462"/>
    </source>
</evidence>
<dbReference type="InterPro" id="IPR020476">
    <property type="entry name" value="Nudix_hydrolase"/>
</dbReference>